<dbReference type="InterPro" id="IPR004533">
    <property type="entry name" value="CDP-diaglyc--ser_O-PTrfase"/>
</dbReference>
<dbReference type="GO" id="GO:0003882">
    <property type="term" value="F:CDP-diacylglycerol-serine O-phosphatidyltransferase activity"/>
    <property type="evidence" value="ECO:0007669"/>
    <property type="project" value="UniProtKB-EC"/>
</dbReference>
<dbReference type="GO" id="GO:0008654">
    <property type="term" value="P:phospholipid biosynthetic process"/>
    <property type="evidence" value="ECO:0007669"/>
    <property type="project" value="UniProtKB-KW"/>
</dbReference>
<evidence type="ECO:0000256" key="3">
    <source>
        <dbReference type="ARBA" id="ARBA00010441"/>
    </source>
</evidence>
<comment type="similarity">
    <text evidence="3 15">Belongs to the CDP-alcohol phosphatidyltransferase class-I family.</text>
</comment>
<comment type="catalytic activity">
    <reaction evidence="1">
        <text>a CDP-1,2-diacyl-sn-glycerol + L-serine = a 1,2-diacyl-sn-glycero-3-phospho-L-serine + CMP + H(+)</text>
        <dbReference type="Rhea" id="RHEA:16913"/>
        <dbReference type="ChEBI" id="CHEBI:15378"/>
        <dbReference type="ChEBI" id="CHEBI:33384"/>
        <dbReference type="ChEBI" id="CHEBI:57262"/>
        <dbReference type="ChEBI" id="CHEBI:58332"/>
        <dbReference type="ChEBI" id="CHEBI:60377"/>
        <dbReference type="EC" id="2.7.8.8"/>
    </reaction>
</comment>
<dbReference type="EC" id="2.7.8.8" evidence="4"/>
<feature type="transmembrane region" description="Helical" evidence="16">
    <location>
        <begin position="141"/>
        <end position="160"/>
    </location>
</feature>
<comment type="caution">
    <text evidence="17">The sequence shown here is derived from an EMBL/GenBank/DDBJ whole genome shotgun (WGS) entry which is preliminary data.</text>
</comment>
<evidence type="ECO:0000256" key="14">
    <source>
        <dbReference type="ARBA" id="ARBA00032361"/>
    </source>
</evidence>
<dbReference type="InterPro" id="IPR050324">
    <property type="entry name" value="CDP-alcohol_PTase-I"/>
</dbReference>
<name>A0A1F7RQ14_9BACT</name>
<gene>
    <name evidence="17" type="ORF">A2W05_10875</name>
</gene>
<keyword evidence="10" id="KW-0443">Lipid metabolism</keyword>
<evidence type="ECO:0000256" key="7">
    <source>
        <dbReference type="ARBA" id="ARBA00022679"/>
    </source>
</evidence>
<proteinExistence type="inferred from homology"/>
<dbReference type="NCBIfam" id="TIGR00473">
    <property type="entry name" value="pssA"/>
    <property type="match status" value="1"/>
</dbReference>
<evidence type="ECO:0000256" key="6">
    <source>
        <dbReference type="ARBA" id="ARBA00022516"/>
    </source>
</evidence>
<reference evidence="17 18" key="1">
    <citation type="journal article" date="2016" name="Nat. Commun.">
        <title>Thousands of microbial genomes shed light on interconnected biogeochemical processes in an aquifer system.</title>
        <authorList>
            <person name="Anantharaman K."/>
            <person name="Brown C.T."/>
            <person name="Hug L.A."/>
            <person name="Sharon I."/>
            <person name="Castelle C.J."/>
            <person name="Probst A.J."/>
            <person name="Thomas B.C."/>
            <person name="Singh A."/>
            <person name="Wilkins M.J."/>
            <person name="Karaoz U."/>
            <person name="Brodie E.L."/>
            <person name="Williams K.H."/>
            <person name="Hubbard S.S."/>
            <person name="Banfield J.F."/>
        </authorList>
    </citation>
    <scope>NUCLEOTIDE SEQUENCE [LARGE SCALE GENOMIC DNA]</scope>
</reference>
<dbReference type="GO" id="GO:0016020">
    <property type="term" value="C:membrane"/>
    <property type="evidence" value="ECO:0007669"/>
    <property type="project" value="InterPro"/>
</dbReference>
<dbReference type="PANTHER" id="PTHR14269">
    <property type="entry name" value="CDP-DIACYLGLYCEROL--GLYCEROL-3-PHOSPHATE 3-PHOSPHATIDYLTRANSFERASE-RELATED"/>
    <property type="match status" value="1"/>
</dbReference>
<evidence type="ECO:0000256" key="1">
    <source>
        <dbReference type="ARBA" id="ARBA00000287"/>
    </source>
</evidence>
<evidence type="ECO:0000256" key="15">
    <source>
        <dbReference type="RuleBase" id="RU003750"/>
    </source>
</evidence>
<keyword evidence="6" id="KW-0444">Lipid biosynthesis</keyword>
<dbReference type="InterPro" id="IPR000462">
    <property type="entry name" value="CDP-OH_P_trans"/>
</dbReference>
<dbReference type="InterPro" id="IPR048254">
    <property type="entry name" value="CDP_ALCOHOL_P_TRANSF_CS"/>
</dbReference>
<evidence type="ECO:0000256" key="10">
    <source>
        <dbReference type="ARBA" id="ARBA00023098"/>
    </source>
</evidence>
<keyword evidence="11 16" id="KW-0472">Membrane</keyword>
<keyword evidence="12" id="KW-0594">Phospholipid biosynthesis</keyword>
<feature type="transmembrane region" description="Helical" evidence="16">
    <location>
        <begin position="180"/>
        <end position="199"/>
    </location>
</feature>
<evidence type="ECO:0000256" key="5">
    <source>
        <dbReference type="ARBA" id="ARBA00017171"/>
    </source>
</evidence>
<evidence type="ECO:0000256" key="4">
    <source>
        <dbReference type="ARBA" id="ARBA00013174"/>
    </source>
</evidence>
<dbReference type="Pfam" id="PF01066">
    <property type="entry name" value="CDP-OH_P_transf"/>
    <property type="match status" value="1"/>
</dbReference>
<evidence type="ECO:0000256" key="9">
    <source>
        <dbReference type="ARBA" id="ARBA00022989"/>
    </source>
</evidence>
<keyword evidence="13" id="KW-1208">Phospholipid metabolism</keyword>
<evidence type="ECO:0000256" key="16">
    <source>
        <dbReference type="SAM" id="Phobius"/>
    </source>
</evidence>
<evidence type="ECO:0000313" key="18">
    <source>
        <dbReference type="Proteomes" id="UP000178797"/>
    </source>
</evidence>
<dbReference type="AlphaFoldDB" id="A0A1F7RQ14"/>
<dbReference type="GO" id="GO:0012505">
    <property type="term" value="C:endomembrane system"/>
    <property type="evidence" value="ECO:0007669"/>
    <property type="project" value="UniProtKB-SubCell"/>
</dbReference>
<evidence type="ECO:0000313" key="17">
    <source>
        <dbReference type="EMBL" id="OGL43561.1"/>
    </source>
</evidence>
<keyword evidence="7 15" id="KW-0808">Transferase</keyword>
<organism evidence="17 18">
    <name type="scientific">Candidatus Schekmanbacteria bacterium RBG_16_38_10</name>
    <dbReference type="NCBI Taxonomy" id="1817879"/>
    <lineage>
        <taxon>Bacteria</taxon>
        <taxon>Candidatus Schekmaniibacteriota</taxon>
    </lineage>
</organism>
<comment type="subcellular location">
    <subcellularLocation>
        <location evidence="2">Endomembrane system</location>
        <topology evidence="2">Multi-pass membrane protein</topology>
    </subcellularLocation>
</comment>
<dbReference type="Proteomes" id="UP000178797">
    <property type="component" value="Unassembled WGS sequence"/>
</dbReference>
<dbReference type="EMBL" id="MGDE01000220">
    <property type="protein sequence ID" value="OGL43561.1"/>
    <property type="molecule type" value="Genomic_DNA"/>
</dbReference>
<feature type="transmembrane region" description="Helical" evidence="16">
    <location>
        <begin position="220"/>
        <end position="245"/>
    </location>
</feature>
<accession>A0A1F7RQ14</accession>
<dbReference type="InterPro" id="IPR043130">
    <property type="entry name" value="CDP-OH_PTrfase_TM_dom"/>
</dbReference>
<evidence type="ECO:0000256" key="12">
    <source>
        <dbReference type="ARBA" id="ARBA00023209"/>
    </source>
</evidence>
<feature type="transmembrane region" description="Helical" evidence="16">
    <location>
        <begin position="12"/>
        <end position="31"/>
    </location>
</feature>
<keyword evidence="8 16" id="KW-0812">Transmembrane</keyword>
<evidence type="ECO:0000256" key="8">
    <source>
        <dbReference type="ARBA" id="ARBA00022692"/>
    </source>
</evidence>
<dbReference type="PANTHER" id="PTHR14269:SF61">
    <property type="entry name" value="CDP-DIACYLGLYCEROL--SERINE O-PHOSPHATIDYLTRANSFERASE"/>
    <property type="match status" value="1"/>
</dbReference>
<evidence type="ECO:0000256" key="2">
    <source>
        <dbReference type="ARBA" id="ARBA00004127"/>
    </source>
</evidence>
<protein>
    <recommendedName>
        <fullName evidence="5">CDP-diacylglycerol--serine O-phosphatidyltransferase</fullName>
        <ecNumber evidence="4">2.7.8.8</ecNumber>
    </recommendedName>
    <alternativeName>
        <fullName evidence="14">Phosphatidylserine synthase</fullName>
    </alternativeName>
</protein>
<dbReference type="PROSITE" id="PS00379">
    <property type="entry name" value="CDP_ALCOHOL_P_TRANSF"/>
    <property type="match status" value="1"/>
</dbReference>
<feature type="transmembrane region" description="Helical" evidence="16">
    <location>
        <begin position="108"/>
        <end position="129"/>
    </location>
</feature>
<keyword evidence="9 16" id="KW-1133">Transmembrane helix</keyword>
<evidence type="ECO:0000256" key="11">
    <source>
        <dbReference type="ARBA" id="ARBA00023136"/>
    </source>
</evidence>
<evidence type="ECO:0000256" key="13">
    <source>
        <dbReference type="ARBA" id="ARBA00023264"/>
    </source>
</evidence>
<dbReference type="Gene3D" id="1.20.120.1760">
    <property type="match status" value="1"/>
</dbReference>
<sequence length="281" mass="31067">MRLKKRQLRKIALLPTLITLGNAVCGFIAIIKIGEGKPSSYEMAAWFILIAMVFDSLDGRIARITRTASNFGSQLDSICDIISFGVAPALLVRSLCTTGGYSTFPERLVTILSLFYLVCVAVRLARFNVENPTDEKYHQEFAGLPSPAAAGVIASIAIPWSELSNPVFNEYTKYTDAISGYAGGALPLILFALGLLMVSRMKYSHILNKLFKGTRPFVNLVELTLFAILLALLHEFAIFMAFALYTLSGPAIWLRNRIFKKSPQAMPQQQEIATNQDESIF</sequence>